<keyword evidence="1" id="KW-0472">Membrane</keyword>
<gene>
    <name evidence="3" type="ordered locus">Ppro_1759</name>
</gene>
<keyword evidence="4" id="KW-1185">Reference proteome</keyword>
<dbReference type="RefSeq" id="WP_011735648.1">
    <property type="nucleotide sequence ID" value="NC_008609.1"/>
</dbReference>
<feature type="signal peptide" evidence="2">
    <location>
        <begin position="1"/>
        <end position="21"/>
    </location>
</feature>
<accession>A1APV1</accession>
<reference evidence="3 4" key="1">
    <citation type="submission" date="2006-10" db="EMBL/GenBank/DDBJ databases">
        <title>Complete sequence of chromosome of Pelobacter propionicus DSM 2379.</title>
        <authorList>
            <consortium name="US DOE Joint Genome Institute"/>
            <person name="Copeland A."/>
            <person name="Lucas S."/>
            <person name="Lapidus A."/>
            <person name="Barry K."/>
            <person name="Detter J.C."/>
            <person name="Glavina del Rio T."/>
            <person name="Hammon N."/>
            <person name="Israni S."/>
            <person name="Dalin E."/>
            <person name="Tice H."/>
            <person name="Pitluck S."/>
            <person name="Saunders E."/>
            <person name="Brettin T."/>
            <person name="Bruce D."/>
            <person name="Han C."/>
            <person name="Tapia R."/>
            <person name="Schmutz J."/>
            <person name="Larimer F."/>
            <person name="Land M."/>
            <person name="Hauser L."/>
            <person name="Kyrpides N."/>
            <person name="Kim E."/>
            <person name="Lovley D."/>
            <person name="Richardson P."/>
        </authorList>
    </citation>
    <scope>NUCLEOTIDE SEQUENCE [LARGE SCALE GENOMIC DNA]</scope>
    <source>
        <strain evidence="4">DSM 2379 / NBRC 103807 / OttBd1</strain>
    </source>
</reference>
<proteinExistence type="predicted"/>
<organism evidence="3 4">
    <name type="scientific">Pelobacter propionicus (strain DSM 2379 / NBRC 103807 / OttBd1)</name>
    <dbReference type="NCBI Taxonomy" id="338966"/>
    <lineage>
        <taxon>Bacteria</taxon>
        <taxon>Pseudomonadati</taxon>
        <taxon>Thermodesulfobacteriota</taxon>
        <taxon>Desulfuromonadia</taxon>
        <taxon>Desulfuromonadales</taxon>
        <taxon>Desulfuromonadaceae</taxon>
        <taxon>Pelobacter</taxon>
    </lineage>
</organism>
<evidence type="ECO:0000313" key="3">
    <source>
        <dbReference type="EMBL" id="ABK99371.1"/>
    </source>
</evidence>
<feature type="transmembrane region" description="Helical" evidence="1">
    <location>
        <begin position="436"/>
        <end position="458"/>
    </location>
</feature>
<dbReference type="KEGG" id="ppd:Ppro_1759"/>
<dbReference type="Proteomes" id="UP000006732">
    <property type="component" value="Chromosome"/>
</dbReference>
<keyword evidence="1" id="KW-1133">Transmembrane helix</keyword>
<dbReference type="STRING" id="338966.Ppro_1759"/>
<evidence type="ECO:0000256" key="1">
    <source>
        <dbReference type="SAM" id="Phobius"/>
    </source>
</evidence>
<dbReference type="EMBL" id="CP000482">
    <property type="protein sequence ID" value="ABK99371.1"/>
    <property type="molecule type" value="Genomic_DNA"/>
</dbReference>
<name>A1APV1_PELPD</name>
<evidence type="ECO:0000313" key="4">
    <source>
        <dbReference type="Proteomes" id="UP000006732"/>
    </source>
</evidence>
<dbReference type="AlphaFoldDB" id="A1APV1"/>
<keyword evidence="2" id="KW-0732">Signal</keyword>
<evidence type="ECO:0000256" key="2">
    <source>
        <dbReference type="SAM" id="SignalP"/>
    </source>
</evidence>
<sequence>MKKILSILVLSLFLTVQAAFAFLPLTIPAWYYGAGALAVGGGAGVYCAMKSGYVATVDVAGDIRRKAGVAWVALSAANVPILHESNVTAKQTLAQLKSIVTGKTSLFPNLVNAFTDPGYVPSSTVNSSSVAPVVGQIVNYNGSNYKLGTKQMDAAGAGTSIGWLVNVGGLGPGTIGVKYNITTTTVGGNPYYNYNFAYYSYTSNPTVTPVPFAATPLQFASTVTGSSSGGNASELYQAELDKALQDESYIPTFTDDTTGLPLTYPSDPLSPAALAAVNAQGVAADEREQALVAAQQAAQAAIAARDAAVTASQADPTNPALAQKAADATAISDAATAAAKKVAAENATTVAEEATREADKESAASIDIPTIKAFSWARFADLKGSMAATFPFYLIPKIGDLLGQIAPSNPTPPVFNLPVYGQTYQISLEMFDPIAVAMRSFIAVIASIACIVMMVKFYRGTS</sequence>
<protein>
    <submittedName>
        <fullName evidence="3">Uncharacterized protein</fullName>
    </submittedName>
</protein>
<dbReference type="OrthoDB" id="9984956at2"/>
<keyword evidence="1" id="KW-0812">Transmembrane</keyword>
<feature type="chain" id="PRO_5002632528" evidence="2">
    <location>
        <begin position="22"/>
        <end position="462"/>
    </location>
</feature>
<dbReference type="HOGENOM" id="CLU_591670_0_0_7"/>